<feature type="transmembrane region" description="Helical" evidence="6">
    <location>
        <begin position="309"/>
        <end position="327"/>
    </location>
</feature>
<feature type="transmembrane region" description="Helical" evidence="6">
    <location>
        <begin position="68"/>
        <end position="101"/>
    </location>
</feature>
<dbReference type="Pfam" id="PF07690">
    <property type="entry name" value="MFS_1"/>
    <property type="match status" value="2"/>
</dbReference>
<feature type="transmembrane region" description="Helical" evidence="6">
    <location>
        <begin position="252"/>
        <end position="275"/>
    </location>
</feature>
<name>A0A366IBZ1_9FIRM</name>
<sequence>MRVRLYSFILLLNSYITGLLVPVFSLLLIDRGATLSKLSILIGIYSFSVIVLELPTGIMADIIGRKKTFCLSLIVSLLFSVVILLSNGLVILYIGMLLYGLNRAISSGSFEALFIDSYINEFGKDRLHVVTTRINVIDALGLSAGALTGGYLPEISSKYFFSIGMYDLSLIVRIILAFIILILAIVYIKETLVNENKKQISLLEHIKNSSNRVIKNKNIICIFISVFSTGFLFSSLETYWQPHFISLMPNNGAMFLLGVMAFIYLAAAMAGNIIYGRVFSKLNTKKMYMLLRSILAMVLIITASQTNMVLFMVFYSLIYLFFGMANIPESVILNREIPNEFRASVLSLNSLILQIGVLFGSFINSIIINYSTIPGLWFIASGVIITTILIIYKKLMSVQIKKESIYEGVNKTSID</sequence>
<dbReference type="AlphaFoldDB" id="A0A366IBZ1"/>
<feature type="transmembrane region" description="Helical" evidence="6">
    <location>
        <begin position="374"/>
        <end position="392"/>
    </location>
</feature>
<dbReference type="InterPro" id="IPR011701">
    <property type="entry name" value="MFS"/>
</dbReference>
<feature type="transmembrane region" description="Helical" evidence="6">
    <location>
        <begin position="35"/>
        <end position="56"/>
    </location>
</feature>
<evidence type="ECO:0000256" key="2">
    <source>
        <dbReference type="ARBA" id="ARBA00022448"/>
    </source>
</evidence>
<feature type="transmembrane region" description="Helical" evidence="6">
    <location>
        <begin position="348"/>
        <end position="368"/>
    </location>
</feature>
<evidence type="ECO:0000256" key="4">
    <source>
        <dbReference type="ARBA" id="ARBA00022989"/>
    </source>
</evidence>
<reference evidence="8 9" key="1">
    <citation type="submission" date="2018-06" db="EMBL/GenBank/DDBJ databases">
        <title>Genomic Encyclopedia of Type Strains, Phase IV (KMG-IV): sequencing the most valuable type-strain genomes for metagenomic binning, comparative biology and taxonomic classification.</title>
        <authorList>
            <person name="Goeker M."/>
        </authorList>
    </citation>
    <scope>NUCLEOTIDE SEQUENCE [LARGE SCALE GENOMIC DNA]</scope>
    <source>
        <strain evidence="8 9">DSM 22112</strain>
    </source>
</reference>
<dbReference type="PROSITE" id="PS50850">
    <property type="entry name" value="MFS"/>
    <property type="match status" value="1"/>
</dbReference>
<evidence type="ECO:0000256" key="3">
    <source>
        <dbReference type="ARBA" id="ARBA00022692"/>
    </source>
</evidence>
<protein>
    <submittedName>
        <fullName evidence="8">Putative MFS family arabinose efflux permease</fullName>
    </submittedName>
</protein>
<comment type="caution">
    <text evidence="8">The sequence shown here is derived from an EMBL/GenBank/DDBJ whole genome shotgun (WGS) entry which is preliminary data.</text>
</comment>
<evidence type="ECO:0000313" key="9">
    <source>
        <dbReference type="Proteomes" id="UP000253490"/>
    </source>
</evidence>
<keyword evidence="3 6" id="KW-0812">Transmembrane</keyword>
<organism evidence="8 9">
    <name type="scientific">Alkalibaculum bacchi</name>
    <dbReference type="NCBI Taxonomy" id="645887"/>
    <lineage>
        <taxon>Bacteria</taxon>
        <taxon>Bacillati</taxon>
        <taxon>Bacillota</taxon>
        <taxon>Clostridia</taxon>
        <taxon>Eubacteriales</taxon>
        <taxon>Eubacteriaceae</taxon>
        <taxon>Alkalibaculum</taxon>
    </lineage>
</organism>
<dbReference type="InterPro" id="IPR053160">
    <property type="entry name" value="MFS_DHA3_Transporter"/>
</dbReference>
<feature type="transmembrane region" description="Helical" evidence="6">
    <location>
        <begin position="170"/>
        <end position="188"/>
    </location>
</feature>
<keyword evidence="2" id="KW-0813">Transport</keyword>
<dbReference type="GO" id="GO:0005886">
    <property type="term" value="C:plasma membrane"/>
    <property type="evidence" value="ECO:0007669"/>
    <property type="project" value="UniProtKB-SubCell"/>
</dbReference>
<keyword evidence="4 6" id="KW-1133">Transmembrane helix</keyword>
<dbReference type="Proteomes" id="UP000253490">
    <property type="component" value="Unassembled WGS sequence"/>
</dbReference>
<dbReference type="InterPro" id="IPR020846">
    <property type="entry name" value="MFS_dom"/>
</dbReference>
<dbReference type="PANTHER" id="PTHR23530">
    <property type="entry name" value="TRANSPORT PROTEIN-RELATED"/>
    <property type="match status" value="1"/>
</dbReference>
<dbReference type="RefSeq" id="WP_113920219.1">
    <property type="nucleotide sequence ID" value="NZ_QNRX01000005.1"/>
</dbReference>
<dbReference type="OrthoDB" id="9816124at2"/>
<accession>A0A366IBZ1</accession>
<dbReference type="SUPFAM" id="SSF103473">
    <property type="entry name" value="MFS general substrate transporter"/>
    <property type="match status" value="1"/>
</dbReference>
<evidence type="ECO:0000259" key="7">
    <source>
        <dbReference type="PROSITE" id="PS50850"/>
    </source>
</evidence>
<feature type="domain" description="Major facilitator superfamily (MFS) profile" evidence="7">
    <location>
        <begin position="1"/>
        <end position="399"/>
    </location>
</feature>
<feature type="transmembrane region" description="Helical" evidence="6">
    <location>
        <begin position="7"/>
        <end position="29"/>
    </location>
</feature>
<evidence type="ECO:0000256" key="6">
    <source>
        <dbReference type="SAM" id="Phobius"/>
    </source>
</evidence>
<dbReference type="EMBL" id="QNRX01000005">
    <property type="protein sequence ID" value="RBP66789.1"/>
    <property type="molecule type" value="Genomic_DNA"/>
</dbReference>
<dbReference type="InterPro" id="IPR005829">
    <property type="entry name" value="Sugar_transporter_CS"/>
</dbReference>
<keyword evidence="5 6" id="KW-0472">Membrane</keyword>
<dbReference type="Gene3D" id="1.20.1250.20">
    <property type="entry name" value="MFS general substrate transporter like domains"/>
    <property type="match status" value="1"/>
</dbReference>
<feature type="transmembrane region" description="Helical" evidence="6">
    <location>
        <begin position="219"/>
        <end position="240"/>
    </location>
</feature>
<gene>
    <name evidence="8" type="ORF">DES36_105176</name>
</gene>
<dbReference type="PROSITE" id="PS00216">
    <property type="entry name" value="SUGAR_TRANSPORT_1"/>
    <property type="match status" value="1"/>
</dbReference>
<keyword evidence="9" id="KW-1185">Reference proteome</keyword>
<evidence type="ECO:0000256" key="5">
    <source>
        <dbReference type="ARBA" id="ARBA00023136"/>
    </source>
</evidence>
<proteinExistence type="predicted"/>
<evidence type="ECO:0000256" key="1">
    <source>
        <dbReference type="ARBA" id="ARBA00004651"/>
    </source>
</evidence>
<evidence type="ECO:0000313" key="8">
    <source>
        <dbReference type="EMBL" id="RBP66789.1"/>
    </source>
</evidence>
<comment type="subcellular location">
    <subcellularLocation>
        <location evidence="1">Cell membrane</location>
        <topology evidence="1">Multi-pass membrane protein</topology>
    </subcellularLocation>
</comment>
<dbReference type="PANTHER" id="PTHR23530:SF1">
    <property type="entry name" value="PERMEASE, MAJOR FACILITATOR SUPERFAMILY-RELATED"/>
    <property type="match status" value="1"/>
</dbReference>
<feature type="transmembrane region" description="Helical" evidence="6">
    <location>
        <begin position="287"/>
        <end position="303"/>
    </location>
</feature>
<dbReference type="InterPro" id="IPR036259">
    <property type="entry name" value="MFS_trans_sf"/>
</dbReference>
<dbReference type="GO" id="GO:0022857">
    <property type="term" value="F:transmembrane transporter activity"/>
    <property type="evidence" value="ECO:0007669"/>
    <property type="project" value="InterPro"/>
</dbReference>